<evidence type="ECO:0000259" key="2">
    <source>
        <dbReference type="Pfam" id="PF12146"/>
    </source>
</evidence>
<comment type="caution">
    <text evidence="3">The sequence shown here is derived from an EMBL/GenBank/DDBJ whole genome shotgun (WGS) entry which is preliminary data.</text>
</comment>
<keyword evidence="1" id="KW-1133">Transmembrane helix</keyword>
<dbReference type="PANTHER" id="PTHR12277">
    <property type="entry name" value="ALPHA/BETA HYDROLASE DOMAIN-CONTAINING PROTEIN"/>
    <property type="match status" value="1"/>
</dbReference>
<dbReference type="GO" id="GO:0016787">
    <property type="term" value="F:hydrolase activity"/>
    <property type="evidence" value="ECO:0007669"/>
    <property type="project" value="UniProtKB-KW"/>
</dbReference>
<dbReference type="SUPFAM" id="SSF53474">
    <property type="entry name" value="alpha/beta-Hydrolases"/>
    <property type="match status" value="1"/>
</dbReference>
<evidence type="ECO:0000313" key="4">
    <source>
        <dbReference type="Proteomes" id="UP000481033"/>
    </source>
</evidence>
<sequence>MVTYFITLISQLLSLINSTNHIWLPPIVTFIVIKLICHRHFRRRWGALCKRGALLGVMGYITVFILLWTQQPRLLYRPTHALQTTPESHNLHYEDVWIPVAQDKQSSPEHLHSWWLPKTKQRMGTLLYLHGAGLNIGFHVTQVHWLRKLGFDVLLAEYRGYGLSEGGFPTERSFYEDAEAALGYLTDGLGIAANEIVVYGHSLGGAIAIDLASKHPNLAGVIVQNTFTSMSAMVARSVYARWFPVQAILHQRFESIQKVRQLQIPILFIHSTGDPLIPLYMGKKLYKAARGPKDFIVYKANVHHNAVGVFKESASVARLKQFARKVLSVS</sequence>
<dbReference type="InterPro" id="IPR029058">
    <property type="entry name" value="AB_hydrolase_fold"/>
</dbReference>
<keyword evidence="3" id="KW-0378">Hydrolase</keyword>
<evidence type="ECO:0000313" key="3">
    <source>
        <dbReference type="EMBL" id="NEZ59554.1"/>
    </source>
</evidence>
<protein>
    <submittedName>
        <fullName evidence="3">Alpha/beta hydrolase</fullName>
    </submittedName>
</protein>
<gene>
    <name evidence="3" type="ORF">DXZ20_28705</name>
</gene>
<dbReference type="InterPro" id="IPR022742">
    <property type="entry name" value="Hydrolase_4"/>
</dbReference>
<keyword evidence="1" id="KW-0812">Transmembrane</keyword>
<dbReference type="Proteomes" id="UP000481033">
    <property type="component" value="Unassembled WGS sequence"/>
</dbReference>
<evidence type="ECO:0000256" key="1">
    <source>
        <dbReference type="SAM" id="Phobius"/>
    </source>
</evidence>
<dbReference type="RefSeq" id="WP_163702505.1">
    <property type="nucleotide sequence ID" value="NZ_QXHD01000004.1"/>
</dbReference>
<keyword evidence="1" id="KW-0472">Membrane</keyword>
<dbReference type="Pfam" id="PF12146">
    <property type="entry name" value="Hydrolase_4"/>
    <property type="match status" value="1"/>
</dbReference>
<reference evidence="3 4" key="1">
    <citation type="journal article" date="2020" name="Microb. Ecol.">
        <title>Ecogenomics of the Marine Benthic Filamentous Cyanobacterium Adonisia.</title>
        <authorList>
            <person name="Walter J.M."/>
            <person name="Coutinho F.H."/>
            <person name="Leomil L."/>
            <person name="Hargreaves P.I."/>
            <person name="Campeao M.E."/>
            <person name="Vieira V.V."/>
            <person name="Silva B.S."/>
            <person name="Fistarol G.O."/>
            <person name="Salomon P.S."/>
            <person name="Sawabe T."/>
            <person name="Mino S."/>
            <person name="Hosokawa M."/>
            <person name="Miyashita H."/>
            <person name="Maruyama F."/>
            <person name="van Verk M.C."/>
            <person name="Dutilh B.E."/>
            <person name="Thompson C.C."/>
            <person name="Thompson F.L."/>
        </authorList>
    </citation>
    <scope>NUCLEOTIDE SEQUENCE [LARGE SCALE GENOMIC DNA]</scope>
    <source>
        <strain evidence="3 4">CCMR0081</strain>
    </source>
</reference>
<keyword evidence="4" id="KW-1185">Reference proteome</keyword>
<proteinExistence type="predicted"/>
<dbReference type="PANTHER" id="PTHR12277:SF81">
    <property type="entry name" value="PROTEIN ABHD13"/>
    <property type="match status" value="1"/>
</dbReference>
<feature type="transmembrane region" description="Helical" evidence="1">
    <location>
        <begin position="53"/>
        <end position="69"/>
    </location>
</feature>
<accession>A0A6M0RTG0</accession>
<dbReference type="Gene3D" id="3.40.50.1820">
    <property type="entry name" value="alpha/beta hydrolase"/>
    <property type="match status" value="1"/>
</dbReference>
<name>A0A6M0RTG0_9CYAN</name>
<feature type="domain" description="Serine aminopeptidase S33" evidence="2">
    <location>
        <begin position="124"/>
        <end position="250"/>
    </location>
</feature>
<organism evidence="3 4">
    <name type="scientific">Adonisia turfae CCMR0081</name>
    <dbReference type="NCBI Taxonomy" id="2292702"/>
    <lineage>
        <taxon>Bacteria</taxon>
        <taxon>Bacillati</taxon>
        <taxon>Cyanobacteriota</taxon>
        <taxon>Adonisia</taxon>
        <taxon>Adonisia turfae</taxon>
    </lineage>
</organism>
<dbReference type="AlphaFoldDB" id="A0A6M0RTG0"/>
<dbReference type="EMBL" id="QXHD01000004">
    <property type="protein sequence ID" value="NEZ59554.1"/>
    <property type="molecule type" value="Genomic_DNA"/>
</dbReference>